<evidence type="ECO:0000256" key="6">
    <source>
        <dbReference type="ARBA" id="ARBA00022729"/>
    </source>
</evidence>
<dbReference type="InterPro" id="IPR026891">
    <property type="entry name" value="Fn3-like"/>
</dbReference>
<comment type="catalytic activity">
    <reaction evidence="12">
        <text>Hydrolysis of (1-&gt;4)-beta-D-xylans, to remove successive D-xylose residues from the non-reducing termini.</text>
        <dbReference type="EC" id="3.2.1.37"/>
    </reaction>
</comment>
<dbReference type="Gene3D" id="2.60.40.10">
    <property type="entry name" value="Immunoglobulins"/>
    <property type="match status" value="1"/>
</dbReference>
<dbReference type="Pfam" id="PF00933">
    <property type="entry name" value="Glyco_hydro_3"/>
    <property type="match status" value="2"/>
</dbReference>
<evidence type="ECO:0000256" key="4">
    <source>
        <dbReference type="ARBA" id="ARBA00022525"/>
    </source>
</evidence>
<keyword evidence="9" id="KW-0119">Carbohydrate metabolism</keyword>
<dbReference type="VEuPathDB" id="FungiDB:MFRU_038g00560"/>
<dbReference type="InterPro" id="IPR036881">
    <property type="entry name" value="Glyco_hydro_3_C_sf"/>
</dbReference>
<keyword evidence="11" id="KW-0624">Polysaccharide degradation</keyword>
<keyword evidence="8" id="KW-0325">Glycoprotein</keyword>
<evidence type="ECO:0000256" key="2">
    <source>
        <dbReference type="ARBA" id="ARBA00004851"/>
    </source>
</evidence>
<dbReference type="SUPFAM" id="SSF52279">
    <property type="entry name" value="Beta-D-glucan exohydrolase, C-terminal domain"/>
    <property type="match status" value="1"/>
</dbReference>
<evidence type="ECO:0000313" key="17">
    <source>
        <dbReference type="Proteomes" id="UP000322873"/>
    </source>
</evidence>
<organism evidence="16 17">
    <name type="scientific">Monilinia fructicola</name>
    <name type="common">Brown rot fungus</name>
    <name type="synonym">Ciboria fructicola</name>
    <dbReference type="NCBI Taxonomy" id="38448"/>
    <lineage>
        <taxon>Eukaryota</taxon>
        <taxon>Fungi</taxon>
        <taxon>Dikarya</taxon>
        <taxon>Ascomycota</taxon>
        <taxon>Pezizomycotina</taxon>
        <taxon>Leotiomycetes</taxon>
        <taxon>Helotiales</taxon>
        <taxon>Sclerotiniaceae</taxon>
        <taxon>Monilinia</taxon>
    </lineage>
</organism>
<name>A0A5M9JV74_MONFR</name>
<evidence type="ECO:0000256" key="13">
    <source>
        <dbReference type="ARBA" id="ARBA00026107"/>
    </source>
</evidence>
<dbReference type="GO" id="GO:0046556">
    <property type="term" value="F:alpha-L-arabinofuranosidase activity"/>
    <property type="evidence" value="ECO:0007669"/>
    <property type="project" value="TreeGrafter"/>
</dbReference>
<dbReference type="GO" id="GO:0031222">
    <property type="term" value="P:arabinan catabolic process"/>
    <property type="evidence" value="ECO:0007669"/>
    <property type="project" value="TreeGrafter"/>
</dbReference>
<evidence type="ECO:0000256" key="7">
    <source>
        <dbReference type="ARBA" id="ARBA00022801"/>
    </source>
</evidence>
<gene>
    <name evidence="16" type="ORF">EYC84_005000</name>
</gene>
<evidence type="ECO:0000256" key="3">
    <source>
        <dbReference type="ARBA" id="ARBA00005336"/>
    </source>
</evidence>
<dbReference type="EC" id="3.2.1.37" evidence="13"/>
<dbReference type="GO" id="GO:0045493">
    <property type="term" value="P:xylan catabolic process"/>
    <property type="evidence" value="ECO:0007669"/>
    <property type="project" value="UniProtKB-UniPathway"/>
</dbReference>
<keyword evidence="6 14" id="KW-0732">Signal</keyword>
<comment type="pathway">
    <text evidence="2">Glycan degradation; xylan degradation.</text>
</comment>
<dbReference type="InterPro" id="IPR013783">
    <property type="entry name" value="Ig-like_fold"/>
</dbReference>
<dbReference type="PANTHER" id="PTHR42721">
    <property type="entry name" value="SUGAR HYDROLASE-RELATED"/>
    <property type="match status" value="1"/>
</dbReference>
<dbReference type="Pfam" id="PF01915">
    <property type="entry name" value="Glyco_hydro_3_C"/>
    <property type="match status" value="1"/>
</dbReference>
<evidence type="ECO:0000256" key="14">
    <source>
        <dbReference type="SAM" id="SignalP"/>
    </source>
</evidence>
<dbReference type="SUPFAM" id="SSF51445">
    <property type="entry name" value="(Trans)glycosidases"/>
    <property type="match status" value="1"/>
</dbReference>
<dbReference type="UniPathway" id="UPA00114"/>
<evidence type="ECO:0000256" key="10">
    <source>
        <dbReference type="ARBA" id="ARBA00023295"/>
    </source>
</evidence>
<dbReference type="Proteomes" id="UP000322873">
    <property type="component" value="Unassembled WGS sequence"/>
</dbReference>
<comment type="caution">
    <text evidence="16">The sequence shown here is derived from an EMBL/GenBank/DDBJ whole genome shotgun (WGS) entry which is preliminary data.</text>
</comment>
<dbReference type="PANTHER" id="PTHR42721:SF3">
    <property type="entry name" value="BETA-D-XYLOSIDASE 5-RELATED"/>
    <property type="match status" value="1"/>
</dbReference>
<dbReference type="InterPro" id="IPR001764">
    <property type="entry name" value="Glyco_hydro_3_N"/>
</dbReference>
<keyword evidence="17" id="KW-1185">Reference proteome</keyword>
<keyword evidence="5" id="KW-0858">Xylan degradation</keyword>
<keyword evidence="4" id="KW-0964">Secreted</keyword>
<evidence type="ECO:0000256" key="9">
    <source>
        <dbReference type="ARBA" id="ARBA00023277"/>
    </source>
</evidence>
<feature type="domain" description="Fibronectin type III-like" evidence="15">
    <location>
        <begin position="632"/>
        <end position="702"/>
    </location>
</feature>
<feature type="signal peptide" evidence="14">
    <location>
        <begin position="1"/>
        <end position="17"/>
    </location>
</feature>
<dbReference type="SMART" id="SM01217">
    <property type="entry name" value="Fn3_like"/>
    <property type="match status" value="1"/>
</dbReference>
<dbReference type="InterPro" id="IPR036962">
    <property type="entry name" value="Glyco_hydro_3_N_sf"/>
</dbReference>
<protein>
    <recommendedName>
        <fullName evidence="13">xylan 1,4-beta-xylosidase</fullName>
        <ecNumber evidence="13">3.2.1.37</ecNumber>
    </recommendedName>
</protein>
<dbReference type="AlphaFoldDB" id="A0A5M9JV74"/>
<evidence type="ECO:0000256" key="1">
    <source>
        <dbReference type="ARBA" id="ARBA00004613"/>
    </source>
</evidence>
<dbReference type="GO" id="GO:0009044">
    <property type="term" value="F:xylan 1,4-beta-xylosidase activity"/>
    <property type="evidence" value="ECO:0007669"/>
    <property type="project" value="UniProtKB-EC"/>
</dbReference>
<sequence>MRISKLLSAIFITGASAQKFPDCANGPLANNTICDTTADPYKRATALVSLFTLAEKIENTGNTSPGVPRIGLPAYQWWNEALHGLARGASWAAAGNNFSYSTSFPQPILMGASFDDKLVHNVASQISTEARAFSNANRYGLNYWTPNINPYKDPRWGRGQETPGEDPFHVSSYVNALVTGLQGGLDDLPYKKDLRDYYLPSFQQCARDSNVQSVMCSYNAVNGIPTCADEWLLQSLLREHWGWTGEDQWVTSDCDAVQNIWDYHHYTNTPEQAAADALIAGTDLDCGTFWPTYLGSAYNQSLYNISTLDRSLIRRYASLVRLGYFDSASVQPYRQLSWSDVSSPAAEQLALQAAEDGIVLLKNDGLLPFSSNISNIALIGPWANATTQMQGNYYGQAPYLHSPLIAALNAGFNVTYVQGADINSTNTTQFAAAITAAQKADVVIYLGGIDNSIEEEEKDRTNIIWPTTQLSLINQLSNLSTPLIISQLGCMIDSSSLLTNPGVNALIWAGYPGQDGGTAILNILTGKAAPAGRLPITQYPSDYVNQVAMTDMNLKPGENNPGRTYKWYNGTPVFEFGFGLQYTTFHATITPPSSNTFEISDLLSNASTYKDLTPFLTLPVAVSNTGSISSDYVVLLFLTGTFGPSPYPKKSLVAYTRIHDITGGATANAELKLNLASLARGNENGDLVLYPGDYKVVVDIDGKDEWSFTLKGEEVVLDSWPEKSTVG</sequence>
<dbReference type="InterPro" id="IPR002772">
    <property type="entry name" value="Glyco_hydro_3_C"/>
</dbReference>
<evidence type="ECO:0000313" key="16">
    <source>
        <dbReference type="EMBL" id="KAA8573414.1"/>
    </source>
</evidence>
<evidence type="ECO:0000256" key="8">
    <source>
        <dbReference type="ARBA" id="ARBA00023180"/>
    </source>
</evidence>
<comment type="similarity">
    <text evidence="3">Belongs to the glycosyl hydrolase 3 family.</text>
</comment>
<dbReference type="Gene3D" id="3.20.20.300">
    <property type="entry name" value="Glycoside hydrolase, family 3, N-terminal domain"/>
    <property type="match status" value="2"/>
</dbReference>
<evidence type="ECO:0000256" key="5">
    <source>
        <dbReference type="ARBA" id="ARBA00022651"/>
    </source>
</evidence>
<reference evidence="16 17" key="1">
    <citation type="submission" date="2019-06" db="EMBL/GenBank/DDBJ databases">
        <title>Genome Sequence of the Brown Rot Fungal Pathogen Monilinia fructicola.</title>
        <authorList>
            <person name="De Miccolis Angelini R.M."/>
            <person name="Landi L."/>
            <person name="Abate D."/>
            <person name="Pollastro S."/>
            <person name="Romanazzi G."/>
            <person name="Faretra F."/>
        </authorList>
    </citation>
    <scope>NUCLEOTIDE SEQUENCE [LARGE SCALE GENOMIC DNA]</scope>
    <source>
        <strain evidence="16 17">Mfrc123</strain>
    </source>
</reference>
<dbReference type="InterPro" id="IPR017853">
    <property type="entry name" value="GH"/>
</dbReference>
<keyword evidence="10" id="KW-0326">Glycosidase</keyword>
<comment type="subcellular location">
    <subcellularLocation>
        <location evidence="1">Secreted</location>
    </subcellularLocation>
</comment>
<accession>A0A5M9JV74</accession>
<feature type="chain" id="PRO_5024350781" description="xylan 1,4-beta-xylosidase" evidence="14">
    <location>
        <begin position="18"/>
        <end position="727"/>
    </location>
</feature>
<dbReference type="Gene3D" id="3.40.50.1700">
    <property type="entry name" value="Glycoside hydrolase family 3 C-terminal domain"/>
    <property type="match status" value="1"/>
</dbReference>
<evidence type="ECO:0000256" key="11">
    <source>
        <dbReference type="ARBA" id="ARBA00023326"/>
    </source>
</evidence>
<keyword evidence="7" id="KW-0378">Hydrolase</keyword>
<evidence type="ECO:0000259" key="15">
    <source>
        <dbReference type="SMART" id="SM01217"/>
    </source>
</evidence>
<dbReference type="InterPro" id="IPR044993">
    <property type="entry name" value="BXL"/>
</dbReference>
<evidence type="ECO:0000256" key="12">
    <source>
        <dbReference type="ARBA" id="ARBA00024574"/>
    </source>
</evidence>
<dbReference type="EMBL" id="VICG01000003">
    <property type="protein sequence ID" value="KAA8573414.1"/>
    <property type="molecule type" value="Genomic_DNA"/>
</dbReference>
<dbReference type="FunFam" id="3.40.50.1700:FF:000007">
    <property type="entry name" value="Exo-1,4-beta-xylosidase xlnD"/>
    <property type="match status" value="1"/>
</dbReference>
<proteinExistence type="inferred from homology"/>
<dbReference type="GO" id="GO:0005576">
    <property type="term" value="C:extracellular region"/>
    <property type="evidence" value="ECO:0007669"/>
    <property type="project" value="UniProtKB-SubCell"/>
</dbReference>